<comment type="caution">
    <text evidence="9">The sequence shown here is derived from an EMBL/GenBank/DDBJ whole genome shotgun (WGS) entry which is preliminary data.</text>
</comment>
<dbReference type="NCBIfam" id="TIGR01853">
    <property type="entry name" value="lipid_A_lpxD"/>
    <property type="match status" value="1"/>
</dbReference>
<dbReference type="UniPathway" id="UPA00973"/>
<evidence type="ECO:0000259" key="8">
    <source>
        <dbReference type="Pfam" id="PF04613"/>
    </source>
</evidence>
<protein>
    <recommendedName>
        <fullName evidence="7">UDP-3-O-acylglucosamine N-acyltransferase</fullName>
        <ecNumber evidence="7">2.3.1.191</ecNumber>
    </recommendedName>
</protein>
<dbReference type="EC" id="2.3.1.191" evidence="7"/>
<dbReference type="PANTHER" id="PTHR43378:SF2">
    <property type="entry name" value="UDP-3-O-ACYLGLUCOSAMINE N-ACYLTRANSFERASE 1, MITOCHONDRIAL-RELATED"/>
    <property type="match status" value="1"/>
</dbReference>
<evidence type="ECO:0000313" key="10">
    <source>
        <dbReference type="Proteomes" id="UP000253759"/>
    </source>
</evidence>
<name>A0A369W0R8_9HYPH</name>
<keyword evidence="3 7" id="KW-0808">Transferase</keyword>
<keyword evidence="10" id="KW-1185">Reference proteome</keyword>
<evidence type="ECO:0000256" key="4">
    <source>
        <dbReference type="ARBA" id="ARBA00022737"/>
    </source>
</evidence>
<sequence>MIDTRFHHCTGPIALTDLLGRAGHADLRDRVVDDIEITGASDLEDAVPGNFSFAASKAYSADLSQSQASVVLVVPDLAAAVPAHAQAIVCDKPYDVFVDLIGVLYPDDTRTVALSALATEPLPTIEPGARISASSAIGAGAQIGTGTVIGPNVSIGAGVTIGRDCIIGANVSIECAHLGDGVVLQPGVVIGGEGFGFQLRPDRHRKIPQLGRVIIQDRVELGANCTVDRGTLGDTVIGEGSKIDNLVQVGHNCRIGRNCVISGMCGLSGSTILEDNVVLGGNVGIAGHLTIGANSVVLARSGVTHSFPAGSNIAGAPAQDVRTWKREMAALKRVAKGSLR</sequence>
<dbReference type="GO" id="GO:0016020">
    <property type="term" value="C:membrane"/>
    <property type="evidence" value="ECO:0007669"/>
    <property type="project" value="GOC"/>
</dbReference>
<dbReference type="GO" id="GO:0016410">
    <property type="term" value="F:N-acyltransferase activity"/>
    <property type="evidence" value="ECO:0007669"/>
    <property type="project" value="InterPro"/>
</dbReference>
<proteinExistence type="inferred from homology"/>
<comment type="catalytic activity">
    <reaction evidence="7">
        <text>a UDP-3-O-[(3R)-3-hydroxyacyl]-alpha-D-glucosamine + a (3R)-hydroxyacyl-[ACP] = a UDP-2-N,3-O-bis[(3R)-3-hydroxyacyl]-alpha-D-glucosamine + holo-[ACP] + H(+)</text>
        <dbReference type="Rhea" id="RHEA:53836"/>
        <dbReference type="Rhea" id="RHEA-COMP:9685"/>
        <dbReference type="Rhea" id="RHEA-COMP:9945"/>
        <dbReference type="ChEBI" id="CHEBI:15378"/>
        <dbReference type="ChEBI" id="CHEBI:64479"/>
        <dbReference type="ChEBI" id="CHEBI:78827"/>
        <dbReference type="ChEBI" id="CHEBI:137740"/>
        <dbReference type="ChEBI" id="CHEBI:137748"/>
        <dbReference type="EC" id="2.3.1.191"/>
    </reaction>
</comment>
<dbReference type="InterPro" id="IPR001451">
    <property type="entry name" value="Hexapep"/>
</dbReference>
<comment type="similarity">
    <text evidence="7">Belongs to the transferase hexapeptide repeat family. LpxD subfamily.</text>
</comment>
<feature type="domain" description="UDP-3-O-[3-hydroxymyristoyl] glucosamine N-acyltransferase non-repeat region" evidence="8">
    <location>
        <begin position="34"/>
        <end position="100"/>
    </location>
</feature>
<dbReference type="AlphaFoldDB" id="A0A369W0R8"/>
<evidence type="ECO:0000256" key="1">
    <source>
        <dbReference type="ARBA" id="ARBA00022516"/>
    </source>
</evidence>
<keyword evidence="1 7" id="KW-0444">Lipid biosynthesis</keyword>
<evidence type="ECO:0000256" key="5">
    <source>
        <dbReference type="ARBA" id="ARBA00023098"/>
    </source>
</evidence>
<accession>A0A369W0R8</accession>
<dbReference type="RefSeq" id="WP_114646804.1">
    <property type="nucleotide sequence ID" value="NZ_QQNH01000027.1"/>
</dbReference>
<dbReference type="Gene3D" id="3.40.1390.10">
    <property type="entry name" value="MurE/MurF, N-terminal domain"/>
    <property type="match status" value="1"/>
</dbReference>
<keyword evidence="4 7" id="KW-0677">Repeat</keyword>
<gene>
    <name evidence="7 9" type="primary">lpxD</name>
    <name evidence="9" type="ORF">DVH29_13940</name>
</gene>
<evidence type="ECO:0000256" key="6">
    <source>
        <dbReference type="ARBA" id="ARBA00023315"/>
    </source>
</evidence>
<dbReference type="InterPro" id="IPR007691">
    <property type="entry name" value="LpxD"/>
</dbReference>
<dbReference type="CDD" id="cd03352">
    <property type="entry name" value="LbH_LpxD"/>
    <property type="match status" value="1"/>
</dbReference>
<dbReference type="EMBL" id="QQNH01000027">
    <property type="protein sequence ID" value="RDE07963.1"/>
    <property type="molecule type" value="Genomic_DNA"/>
</dbReference>
<dbReference type="InterPro" id="IPR011004">
    <property type="entry name" value="Trimer_LpxA-like_sf"/>
</dbReference>
<dbReference type="Pfam" id="PF04613">
    <property type="entry name" value="LpxD"/>
    <property type="match status" value="1"/>
</dbReference>
<dbReference type="Pfam" id="PF00132">
    <property type="entry name" value="Hexapep"/>
    <property type="match status" value="2"/>
</dbReference>
<evidence type="ECO:0000256" key="2">
    <source>
        <dbReference type="ARBA" id="ARBA00022556"/>
    </source>
</evidence>
<dbReference type="HAMAP" id="MF_00523">
    <property type="entry name" value="LpxD"/>
    <property type="match status" value="1"/>
</dbReference>
<dbReference type="SUPFAM" id="SSF51161">
    <property type="entry name" value="Trimeric LpxA-like enzymes"/>
    <property type="match status" value="1"/>
</dbReference>
<dbReference type="InterPro" id="IPR020573">
    <property type="entry name" value="UDP_GlcNAc_AcTrfase_non-rep"/>
</dbReference>
<comment type="function">
    <text evidence="7">Catalyzes the N-acylation of UDP-3-O-acylglucosamine using 3-hydroxyacyl-ACP as the acyl donor. Is involved in the biosynthesis of lipid A, a phosphorylated glycolipid that anchors the lipopolysaccharide to the outer membrane of the cell.</text>
</comment>
<keyword evidence="6 7" id="KW-0012">Acyltransferase</keyword>
<dbReference type="Gene3D" id="2.160.10.10">
    <property type="entry name" value="Hexapeptide repeat proteins"/>
    <property type="match status" value="1"/>
</dbReference>
<reference evidence="10" key="1">
    <citation type="submission" date="2018-07" db="EMBL/GenBank/DDBJ databases">
        <authorList>
            <person name="Liu B.-T."/>
            <person name="Du Z."/>
        </authorList>
    </citation>
    <scope>NUCLEOTIDE SEQUENCE [LARGE SCALE GENOMIC DNA]</scope>
    <source>
        <strain evidence="10">XYN52</strain>
    </source>
</reference>
<dbReference type="NCBIfam" id="NF002060">
    <property type="entry name" value="PRK00892.1"/>
    <property type="match status" value="1"/>
</dbReference>
<evidence type="ECO:0000256" key="3">
    <source>
        <dbReference type="ARBA" id="ARBA00022679"/>
    </source>
</evidence>
<comment type="subunit">
    <text evidence="7">Homotrimer.</text>
</comment>
<keyword evidence="2 7" id="KW-0441">Lipid A biosynthesis</keyword>
<dbReference type="GO" id="GO:0103118">
    <property type="term" value="F:UDP-3-O-[(3R)-3-hydroxyacyl]-glucosamine N-acyltransferase activity"/>
    <property type="evidence" value="ECO:0007669"/>
    <property type="project" value="UniProtKB-EC"/>
</dbReference>
<evidence type="ECO:0000256" key="7">
    <source>
        <dbReference type="HAMAP-Rule" id="MF_00523"/>
    </source>
</evidence>
<feature type="active site" description="Proton acceptor" evidence="7">
    <location>
        <position position="251"/>
    </location>
</feature>
<organism evidence="9 10">
    <name type="scientific">Pelagibacterium lacus</name>
    <dbReference type="NCBI Taxonomy" id="2282655"/>
    <lineage>
        <taxon>Bacteria</taxon>
        <taxon>Pseudomonadati</taxon>
        <taxon>Pseudomonadota</taxon>
        <taxon>Alphaproteobacteria</taxon>
        <taxon>Hyphomicrobiales</taxon>
        <taxon>Devosiaceae</taxon>
        <taxon>Pelagibacterium</taxon>
    </lineage>
</organism>
<dbReference type="Proteomes" id="UP000253759">
    <property type="component" value="Unassembled WGS sequence"/>
</dbReference>
<dbReference type="PANTHER" id="PTHR43378">
    <property type="entry name" value="UDP-3-O-ACYLGLUCOSAMINE N-ACYLTRANSFERASE"/>
    <property type="match status" value="1"/>
</dbReference>
<comment type="pathway">
    <text evidence="7">Bacterial outer membrane biogenesis; LPS lipid A biosynthesis.</text>
</comment>
<dbReference type="GO" id="GO:0009245">
    <property type="term" value="P:lipid A biosynthetic process"/>
    <property type="evidence" value="ECO:0007669"/>
    <property type="project" value="UniProtKB-UniRule"/>
</dbReference>
<keyword evidence="5 7" id="KW-0443">Lipid metabolism</keyword>
<evidence type="ECO:0000313" key="9">
    <source>
        <dbReference type="EMBL" id="RDE07963.1"/>
    </source>
</evidence>
<dbReference type="OrthoDB" id="9784739at2"/>